<protein>
    <submittedName>
        <fullName evidence="2">Toxoplasma gondii family D protein</fullName>
    </submittedName>
</protein>
<gene>
    <name evidence="2" type="ORF">TGME49_271570</name>
</gene>
<dbReference type="GeneID" id="29769460"/>
<dbReference type="PhylomeDB" id="S8F1M3"/>
<reference evidence="2" key="1">
    <citation type="submission" date="2013-04" db="EMBL/GenBank/DDBJ databases">
        <authorList>
            <person name="Sibley D."/>
            <person name="Venepally P."/>
            <person name="Karamycheva S."/>
            <person name="Hadjithomas M."/>
            <person name="Khan A."/>
            <person name="Brunk B."/>
            <person name="Roos D."/>
            <person name="Caler E."/>
            <person name="Lorenzi H."/>
        </authorList>
    </citation>
    <scope>NUCLEOTIDE SEQUENCE [LARGE SCALE GENOMIC DNA]</scope>
    <source>
        <strain evidence="2">ME49</strain>
    </source>
</reference>
<sequence>MKVASGSAIVGLLLGAAVPVVYAGPHGGHRPQKKGGYTTTTTLPPNPMDVRTECFQVPYSVEKTCYKDEHISRPYTCPSSYSEEVCSTQLAESRDVCTQLVKKEVQYQCPKATKQTLCSQIPVTLNKTCKKQVTNKVPSSCPKILTVPECEIQSRPSQDVCYESEAYTQEYDCWGSELHRECEVDMRVVDTQCNRIVDSPVLYEYEDTVVERVCST</sequence>
<dbReference type="RefSeq" id="XP_018636658.1">
    <property type="nucleotide sequence ID" value="XM_018781622.1"/>
</dbReference>
<dbReference type="Proteomes" id="UP000001529">
    <property type="component" value="Chromosome VIII"/>
</dbReference>
<dbReference type="VEuPathDB" id="ToxoDB:TGME49_271570"/>
<proteinExistence type="predicted"/>
<feature type="chain" id="PRO_5004551016" evidence="1">
    <location>
        <begin position="24"/>
        <end position="216"/>
    </location>
</feature>
<dbReference type="AlphaFoldDB" id="S8F1M3"/>
<feature type="signal peptide" evidence="1">
    <location>
        <begin position="1"/>
        <end position="23"/>
    </location>
</feature>
<dbReference type="OrthoDB" id="334281at2759"/>
<keyword evidence="3" id="KW-1185">Reference proteome</keyword>
<keyword evidence="1" id="KW-0732">Signal</keyword>
<dbReference type="KEGG" id="tgo:TGME49_271570"/>
<organism evidence="2 3">
    <name type="scientific">Toxoplasma gondii (strain ATCC 50611 / Me49)</name>
    <dbReference type="NCBI Taxonomy" id="508771"/>
    <lineage>
        <taxon>Eukaryota</taxon>
        <taxon>Sar</taxon>
        <taxon>Alveolata</taxon>
        <taxon>Apicomplexa</taxon>
        <taxon>Conoidasida</taxon>
        <taxon>Coccidia</taxon>
        <taxon>Eucoccidiorida</taxon>
        <taxon>Eimeriorina</taxon>
        <taxon>Sarcocystidae</taxon>
        <taxon>Toxoplasma</taxon>
    </lineage>
</organism>
<feature type="non-terminal residue" evidence="2">
    <location>
        <position position="216"/>
    </location>
</feature>
<evidence type="ECO:0000256" key="1">
    <source>
        <dbReference type="SAM" id="SignalP"/>
    </source>
</evidence>
<name>S8F1M3_TOXGM</name>
<dbReference type="EMBL" id="CM002043">
    <property type="protein sequence ID" value="EPT28522.1"/>
    <property type="molecule type" value="Genomic_DNA"/>
</dbReference>
<evidence type="ECO:0000313" key="3">
    <source>
        <dbReference type="Proteomes" id="UP000001529"/>
    </source>
</evidence>
<dbReference type="EMBL" id="KE138831">
    <property type="protein sequence ID" value="EPT28522.1"/>
    <property type="molecule type" value="Genomic_DNA"/>
</dbReference>
<evidence type="ECO:0000313" key="2">
    <source>
        <dbReference type="EMBL" id="EPT28522.1"/>
    </source>
</evidence>
<accession>S8F1M3</accession>